<keyword evidence="6" id="KW-1185">Reference proteome</keyword>
<accession>A0ABP9J9T8</accession>
<dbReference type="CDD" id="cd07905">
    <property type="entry name" value="Adenylation_DNA_ligase_LigC"/>
    <property type="match status" value="1"/>
</dbReference>
<evidence type="ECO:0000259" key="4">
    <source>
        <dbReference type="PROSITE" id="PS50160"/>
    </source>
</evidence>
<gene>
    <name evidence="5" type="ORF">GCM10023258_18140</name>
</gene>
<evidence type="ECO:0000256" key="1">
    <source>
        <dbReference type="ARBA" id="ARBA00007572"/>
    </source>
</evidence>
<dbReference type="EMBL" id="BAABIW010000013">
    <property type="protein sequence ID" value="GAA5025321.1"/>
    <property type="molecule type" value="Genomic_DNA"/>
</dbReference>
<evidence type="ECO:0000313" key="6">
    <source>
        <dbReference type="Proteomes" id="UP001500427"/>
    </source>
</evidence>
<feature type="domain" description="ATP-dependent DNA ligase family profile" evidence="4">
    <location>
        <begin position="117"/>
        <end position="202"/>
    </location>
</feature>
<dbReference type="RefSeq" id="WP_345507149.1">
    <property type="nucleotide sequence ID" value="NZ_BAABIW010000013.1"/>
</dbReference>
<dbReference type="Pfam" id="PF01068">
    <property type="entry name" value="DNA_ligase_A_M"/>
    <property type="match status" value="1"/>
</dbReference>
<protein>
    <recommendedName>
        <fullName evidence="4">ATP-dependent DNA ligase family profile domain-containing protein</fullName>
    </recommendedName>
</protein>
<proteinExistence type="inferred from homology"/>
<dbReference type="PROSITE" id="PS50160">
    <property type="entry name" value="DNA_LIGASE_A3"/>
    <property type="match status" value="1"/>
</dbReference>
<reference evidence="6" key="1">
    <citation type="journal article" date="2019" name="Int. J. Syst. Evol. Microbiol.">
        <title>The Global Catalogue of Microorganisms (GCM) 10K type strain sequencing project: providing services to taxonomists for standard genome sequencing and annotation.</title>
        <authorList>
            <consortium name="The Broad Institute Genomics Platform"/>
            <consortium name="The Broad Institute Genome Sequencing Center for Infectious Disease"/>
            <person name="Wu L."/>
            <person name="Ma J."/>
        </authorList>
    </citation>
    <scope>NUCLEOTIDE SEQUENCE [LARGE SCALE GENOMIC DNA]</scope>
    <source>
        <strain evidence="6">JCM 17687</strain>
    </source>
</reference>
<dbReference type="InterPro" id="IPR050191">
    <property type="entry name" value="ATP-dep_DNA_ligase"/>
</dbReference>
<comment type="similarity">
    <text evidence="1">Belongs to the ATP-dependent DNA ligase family.</text>
</comment>
<dbReference type="InterPro" id="IPR044119">
    <property type="entry name" value="Adenylation_LigC-like"/>
</dbReference>
<organism evidence="5 6">
    <name type="scientific">Terrabacter aeriphilus</name>
    <dbReference type="NCBI Taxonomy" id="515662"/>
    <lineage>
        <taxon>Bacteria</taxon>
        <taxon>Bacillati</taxon>
        <taxon>Actinomycetota</taxon>
        <taxon>Actinomycetes</taxon>
        <taxon>Micrococcales</taxon>
        <taxon>Intrasporangiaceae</taxon>
        <taxon>Terrabacter</taxon>
    </lineage>
</organism>
<dbReference type="InterPro" id="IPR012340">
    <property type="entry name" value="NA-bd_OB-fold"/>
</dbReference>
<evidence type="ECO:0000313" key="5">
    <source>
        <dbReference type="EMBL" id="GAA5025321.1"/>
    </source>
</evidence>
<evidence type="ECO:0000256" key="3">
    <source>
        <dbReference type="ARBA" id="ARBA00034003"/>
    </source>
</evidence>
<comment type="caution">
    <text evidence="5">The sequence shown here is derived from an EMBL/GenBank/DDBJ whole genome shotgun (WGS) entry which is preliminary data.</text>
</comment>
<keyword evidence="2" id="KW-0436">Ligase</keyword>
<dbReference type="Proteomes" id="UP001500427">
    <property type="component" value="Unassembled WGS sequence"/>
</dbReference>
<dbReference type="PANTHER" id="PTHR45674:SF4">
    <property type="entry name" value="DNA LIGASE 1"/>
    <property type="match status" value="1"/>
</dbReference>
<sequence>MSDVAVVSLHSPVALARPVDDLSPSGVKNLVWEPKWDGYRALVGGGKIFSRNGTNLTPLFPDLTPALASRLPDDLVLDEEVLAWDPAAGRLDFEGLQARMTAGRRIRTVAARRPAQLVVFDVLAAGSEDLRGRPLQDRRTVLEQALAGMASPIVLCQQTDDVALARKWFHTLTAGGIEGLVIKDAGGSYPTVPGQRVWWKVKARQTLDMLAVGFTGDVGAPNALVLAFPGVVDDDGQPVTAESTTSLSKAVSRSLSPLLHPTGDTFERTFAWGSAAPTQVTVVTPFVVEVDADASAATRVLRHAARLHRARPDLDPAETN</sequence>
<dbReference type="PANTHER" id="PTHR45674">
    <property type="entry name" value="DNA LIGASE 1/3 FAMILY MEMBER"/>
    <property type="match status" value="1"/>
</dbReference>
<evidence type="ECO:0000256" key="2">
    <source>
        <dbReference type="ARBA" id="ARBA00022598"/>
    </source>
</evidence>
<dbReference type="Gene3D" id="3.30.470.30">
    <property type="entry name" value="DNA ligase/mRNA capping enzyme"/>
    <property type="match status" value="1"/>
</dbReference>
<dbReference type="Gene3D" id="2.40.50.140">
    <property type="entry name" value="Nucleic acid-binding proteins"/>
    <property type="match status" value="1"/>
</dbReference>
<name>A0ABP9J9T8_9MICO</name>
<dbReference type="InterPro" id="IPR012310">
    <property type="entry name" value="DNA_ligase_ATP-dep_cent"/>
</dbReference>
<comment type="catalytic activity">
    <reaction evidence="3">
        <text>ATP + (deoxyribonucleotide)n-3'-hydroxyl + 5'-phospho-(deoxyribonucleotide)m = (deoxyribonucleotide)n+m + AMP + diphosphate.</text>
        <dbReference type="EC" id="6.5.1.1"/>
    </reaction>
</comment>
<dbReference type="SUPFAM" id="SSF56091">
    <property type="entry name" value="DNA ligase/mRNA capping enzyme, catalytic domain"/>
    <property type="match status" value="1"/>
</dbReference>